<reference evidence="2" key="1">
    <citation type="journal article" date="2019" name="Int. J. Syst. Evol. Microbiol.">
        <title>The Global Catalogue of Microorganisms (GCM) 10K type strain sequencing project: providing services to taxonomists for standard genome sequencing and annotation.</title>
        <authorList>
            <consortium name="The Broad Institute Genomics Platform"/>
            <consortium name="The Broad Institute Genome Sequencing Center for Infectious Disease"/>
            <person name="Wu L."/>
            <person name="Ma J."/>
        </authorList>
    </citation>
    <scope>NUCLEOTIDE SEQUENCE [LARGE SCALE GENOMIC DNA]</scope>
    <source>
        <strain evidence="2">GH52</strain>
    </source>
</reference>
<keyword evidence="2" id="KW-1185">Reference proteome</keyword>
<evidence type="ECO:0000313" key="1">
    <source>
        <dbReference type="EMBL" id="MFD2117241.1"/>
    </source>
</evidence>
<name>A0ABW4YNB4_9BACL</name>
<gene>
    <name evidence="1" type="ORF">ACFSJH_16045</name>
</gene>
<dbReference type="EMBL" id="JBHUHO010000038">
    <property type="protein sequence ID" value="MFD2117241.1"/>
    <property type="molecule type" value="Genomic_DNA"/>
</dbReference>
<accession>A0ABW4YNB4</accession>
<sequence>MLKLSKNAILTDIITDSNPINTEHPIGGSSVELPLWLFNDQNDKRYMNITIKPTDDITPDDSNWIQLAPDNAGVAGTYGAAGEPLAIADISDTVGHPIWIKVTTPMLTDSVNKSDIKLTIEAKEYAV</sequence>
<protein>
    <submittedName>
        <fullName evidence="1">Uncharacterized protein</fullName>
    </submittedName>
</protein>
<organism evidence="1 2">
    <name type="scientific">Paenibacillus yanchengensis</name>
    <dbReference type="NCBI Taxonomy" id="2035833"/>
    <lineage>
        <taxon>Bacteria</taxon>
        <taxon>Bacillati</taxon>
        <taxon>Bacillota</taxon>
        <taxon>Bacilli</taxon>
        <taxon>Bacillales</taxon>
        <taxon>Paenibacillaceae</taxon>
        <taxon>Paenibacillus</taxon>
    </lineage>
</organism>
<comment type="caution">
    <text evidence="1">The sequence shown here is derived from an EMBL/GenBank/DDBJ whole genome shotgun (WGS) entry which is preliminary data.</text>
</comment>
<evidence type="ECO:0000313" key="2">
    <source>
        <dbReference type="Proteomes" id="UP001597362"/>
    </source>
</evidence>
<dbReference type="Proteomes" id="UP001597362">
    <property type="component" value="Unassembled WGS sequence"/>
</dbReference>
<proteinExistence type="predicted"/>
<dbReference type="RefSeq" id="WP_377774221.1">
    <property type="nucleotide sequence ID" value="NZ_JBHUHO010000038.1"/>
</dbReference>